<evidence type="ECO:0000313" key="7">
    <source>
        <dbReference type="EMBL" id="GJD50946.1"/>
    </source>
</evidence>
<dbReference type="RefSeq" id="WP_128563637.1">
    <property type="nucleotide sequence ID" value="NZ_BPQH01000011.1"/>
</dbReference>
<evidence type="ECO:0000313" key="8">
    <source>
        <dbReference type="Proteomes" id="UP001055167"/>
    </source>
</evidence>
<gene>
    <name evidence="7" type="primary">fsr</name>
    <name evidence="7" type="ORF">OPKNFCMD_3696</name>
</gene>
<proteinExistence type="predicted"/>
<evidence type="ECO:0000256" key="3">
    <source>
        <dbReference type="ARBA" id="ARBA00023136"/>
    </source>
</evidence>
<evidence type="ECO:0000256" key="5">
    <source>
        <dbReference type="SAM" id="Phobius"/>
    </source>
</evidence>
<protein>
    <submittedName>
        <fullName evidence="7">Fosmidomycin resistance protein</fullName>
    </submittedName>
</protein>
<reference evidence="7" key="1">
    <citation type="journal article" date="2021" name="Front. Microbiol.">
        <title>Comprehensive Comparative Genomics and Phenotyping of Methylobacterium Species.</title>
        <authorList>
            <person name="Alessa O."/>
            <person name="Ogura Y."/>
            <person name="Fujitani Y."/>
            <person name="Takami H."/>
            <person name="Hayashi T."/>
            <person name="Sahin N."/>
            <person name="Tani A."/>
        </authorList>
    </citation>
    <scope>NUCLEOTIDE SEQUENCE</scope>
    <source>
        <strain evidence="7">KCTC 52305</strain>
    </source>
</reference>
<evidence type="ECO:0000256" key="4">
    <source>
        <dbReference type="SAM" id="MobiDB-lite"/>
    </source>
</evidence>
<feature type="compositionally biased region" description="Basic and acidic residues" evidence="4">
    <location>
        <begin position="1"/>
        <end position="12"/>
    </location>
</feature>
<dbReference type="PANTHER" id="PTHR43129:SF1">
    <property type="entry name" value="FOSMIDOMYCIN RESISTANCE PROTEIN"/>
    <property type="match status" value="1"/>
</dbReference>
<feature type="transmembrane region" description="Helical" evidence="5">
    <location>
        <begin position="169"/>
        <end position="190"/>
    </location>
</feature>
<feature type="transmembrane region" description="Helical" evidence="5">
    <location>
        <begin position="249"/>
        <end position="275"/>
    </location>
</feature>
<evidence type="ECO:0000256" key="2">
    <source>
        <dbReference type="ARBA" id="ARBA00022989"/>
    </source>
</evidence>
<feature type="transmembrane region" description="Helical" evidence="5">
    <location>
        <begin position="76"/>
        <end position="93"/>
    </location>
</feature>
<dbReference type="PROSITE" id="PS50850">
    <property type="entry name" value="MFS"/>
    <property type="match status" value="1"/>
</dbReference>
<dbReference type="InterPro" id="IPR020846">
    <property type="entry name" value="MFS_dom"/>
</dbReference>
<name>A0ABQ4R278_9HYPH</name>
<feature type="transmembrane region" description="Helical" evidence="5">
    <location>
        <begin position="196"/>
        <end position="218"/>
    </location>
</feature>
<feature type="transmembrane region" description="Helical" evidence="5">
    <location>
        <begin position="314"/>
        <end position="333"/>
    </location>
</feature>
<keyword evidence="1 5" id="KW-0812">Transmembrane</keyword>
<dbReference type="PANTHER" id="PTHR43129">
    <property type="entry name" value="FOSMIDOMYCIN RESISTANCE PROTEIN"/>
    <property type="match status" value="1"/>
</dbReference>
<accession>A0ABQ4R278</accession>
<feature type="transmembrane region" description="Helical" evidence="5">
    <location>
        <begin position="287"/>
        <end position="307"/>
    </location>
</feature>
<dbReference type="EMBL" id="BPQH01000011">
    <property type="protein sequence ID" value="GJD50946.1"/>
    <property type="molecule type" value="Genomic_DNA"/>
</dbReference>
<keyword evidence="3 5" id="KW-0472">Membrane</keyword>
<dbReference type="InterPro" id="IPR011701">
    <property type="entry name" value="MFS"/>
</dbReference>
<keyword evidence="2 5" id="KW-1133">Transmembrane helix</keyword>
<reference evidence="7" key="2">
    <citation type="submission" date="2021-08" db="EMBL/GenBank/DDBJ databases">
        <authorList>
            <person name="Tani A."/>
            <person name="Ola A."/>
            <person name="Ogura Y."/>
            <person name="Katsura K."/>
            <person name="Hayashi T."/>
        </authorList>
    </citation>
    <scope>NUCLEOTIDE SEQUENCE</scope>
    <source>
        <strain evidence="7">KCTC 52305</strain>
    </source>
</reference>
<evidence type="ECO:0000256" key="1">
    <source>
        <dbReference type="ARBA" id="ARBA00022692"/>
    </source>
</evidence>
<feature type="transmembrane region" description="Helical" evidence="5">
    <location>
        <begin position="339"/>
        <end position="360"/>
    </location>
</feature>
<feature type="compositionally biased region" description="Low complexity" evidence="4">
    <location>
        <begin position="16"/>
        <end position="33"/>
    </location>
</feature>
<keyword evidence="8" id="KW-1185">Reference proteome</keyword>
<dbReference type="Proteomes" id="UP001055167">
    <property type="component" value="Unassembled WGS sequence"/>
</dbReference>
<feature type="region of interest" description="Disordered" evidence="4">
    <location>
        <begin position="1"/>
        <end position="33"/>
    </location>
</feature>
<organism evidence="7 8">
    <name type="scientific">Methylobacterium crusticola</name>
    <dbReference type="NCBI Taxonomy" id="1697972"/>
    <lineage>
        <taxon>Bacteria</taxon>
        <taxon>Pseudomonadati</taxon>
        <taxon>Pseudomonadota</taxon>
        <taxon>Alphaproteobacteria</taxon>
        <taxon>Hyphomicrobiales</taxon>
        <taxon>Methylobacteriaceae</taxon>
        <taxon>Methylobacterium</taxon>
    </lineage>
</organism>
<sequence>MDARASEDELTREGLAAGPATGRTAAAPASRAPPAAAGPTVAVLAGLSLSHLLNDMIQSLLPAIYPLLKQAYSLDFGQVGLITLAFQLTASLLQPMVGLLTDRRPMPFSLAGGMLLSLAGLILLALAGSYGVLILAACLVGLGSAIFHPEASRVARLASGGRFGLAQSVFQVGGNAGSALGPLLAAFIVVPHGQGSVAVFAVAALIGFVVLGLVGRWYRDRLAHGAARGRKGSGAAGVALPRGRVVRTIAILLVLIFSKYFYMASLSSYFTFYLIHRFGLGVQESQLYLFVFLGAVATGTVVGGPIGDRFGRKVVIWGSIVGVLPFTLALPHASLGWTVALTVPIGLILASAMPAILVYAQELLPGRVGLVGGLFFGFAFGMGGLGAAVLGELADRTSIEFVYAVCAFLPAIGLLAAFLPRLDPPRGA</sequence>
<dbReference type="CDD" id="cd17478">
    <property type="entry name" value="MFS_FsR"/>
    <property type="match status" value="1"/>
</dbReference>
<comment type="caution">
    <text evidence="7">The sequence shown here is derived from an EMBL/GenBank/DDBJ whole genome shotgun (WGS) entry which is preliminary data.</text>
</comment>
<dbReference type="Gene3D" id="1.20.1250.20">
    <property type="entry name" value="MFS general substrate transporter like domains"/>
    <property type="match status" value="2"/>
</dbReference>
<feature type="transmembrane region" description="Helical" evidence="5">
    <location>
        <begin position="401"/>
        <end position="419"/>
    </location>
</feature>
<dbReference type="Pfam" id="PF07690">
    <property type="entry name" value="MFS_1"/>
    <property type="match status" value="1"/>
</dbReference>
<dbReference type="InterPro" id="IPR036259">
    <property type="entry name" value="MFS_trans_sf"/>
</dbReference>
<feature type="domain" description="Major facilitator superfamily (MFS) profile" evidence="6">
    <location>
        <begin position="43"/>
        <end position="425"/>
    </location>
</feature>
<dbReference type="SUPFAM" id="SSF103473">
    <property type="entry name" value="MFS general substrate transporter"/>
    <property type="match status" value="1"/>
</dbReference>
<feature type="transmembrane region" description="Helical" evidence="5">
    <location>
        <begin position="367"/>
        <end position="389"/>
    </location>
</feature>
<feature type="transmembrane region" description="Helical" evidence="5">
    <location>
        <begin position="130"/>
        <end position="148"/>
    </location>
</feature>
<evidence type="ECO:0000259" key="6">
    <source>
        <dbReference type="PROSITE" id="PS50850"/>
    </source>
</evidence>